<feature type="non-terminal residue" evidence="1">
    <location>
        <position position="1"/>
    </location>
</feature>
<dbReference type="Pfam" id="PF13419">
    <property type="entry name" value="HAD_2"/>
    <property type="match status" value="1"/>
</dbReference>
<accession>X1W250</accession>
<gene>
    <name evidence="1" type="ORF">S12H4_55782</name>
</gene>
<evidence type="ECO:0008006" key="2">
    <source>
        <dbReference type="Google" id="ProtNLM"/>
    </source>
</evidence>
<dbReference type="SUPFAM" id="SSF56784">
    <property type="entry name" value="HAD-like"/>
    <property type="match status" value="1"/>
</dbReference>
<dbReference type="InterPro" id="IPR036412">
    <property type="entry name" value="HAD-like_sf"/>
</dbReference>
<dbReference type="EMBL" id="BARW01035822">
    <property type="protein sequence ID" value="GAJ23090.1"/>
    <property type="molecule type" value="Genomic_DNA"/>
</dbReference>
<dbReference type="InterPro" id="IPR041492">
    <property type="entry name" value="HAD_2"/>
</dbReference>
<reference evidence="1" key="1">
    <citation type="journal article" date="2014" name="Front. Microbiol.">
        <title>High frequency of phylogenetically diverse reductive dehalogenase-homologous genes in deep subseafloor sedimentary metagenomes.</title>
        <authorList>
            <person name="Kawai M."/>
            <person name="Futagami T."/>
            <person name="Toyoda A."/>
            <person name="Takaki Y."/>
            <person name="Nishi S."/>
            <person name="Hori S."/>
            <person name="Arai W."/>
            <person name="Tsubouchi T."/>
            <person name="Morono Y."/>
            <person name="Uchiyama I."/>
            <person name="Ito T."/>
            <person name="Fujiyama A."/>
            <person name="Inagaki F."/>
            <person name="Takami H."/>
        </authorList>
    </citation>
    <scope>NUCLEOTIDE SEQUENCE</scope>
    <source>
        <strain evidence="1">Expedition CK06-06</strain>
    </source>
</reference>
<sequence>KKPDPEGLFFLMKKFSKKSNETIFIGDSWLDAEAGFRAGIHYAHIGTKKPPKSRKDDFNIEHSLSKIGDIIELMNKLDDA</sequence>
<evidence type="ECO:0000313" key="1">
    <source>
        <dbReference type="EMBL" id="GAJ23090.1"/>
    </source>
</evidence>
<proteinExistence type="predicted"/>
<comment type="caution">
    <text evidence="1">The sequence shown here is derived from an EMBL/GenBank/DDBJ whole genome shotgun (WGS) entry which is preliminary data.</text>
</comment>
<protein>
    <recommendedName>
        <fullName evidence="2">HAD family hydrolase</fullName>
    </recommendedName>
</protein>
<name>X1W250_9ZZZZ</name>
<organism evidence="1">
    <name type="scientific">marine sediment metagenome</name>
    <dbReference type="NCBI Taxonomy" id="412755"/>
    <lineage>
        <taxon>unclassified sequences</taxon>
        <taxon>metagenomes</taxon>
        <taxon>ecological metagenomes</taxon>
    </lineage>
</organism>
<dbReference type="InterPro" id="IPR023214">
    <property type="entry name" value="HAD_sf"/>
</dbReference>
<dbReference type="Gene3D" id="3.40.50.1000">
    <property type="entry name" value="HAD superfamily/HAD-like"/>
    <property type="match status" value="1"/>
</dbReference>
<dbReference type="AlphaFoldDB" id="X1W250"/>